<gene>
    <name evidence="3" type="ORF">brsh051_11570</name>
</gene>
<proteinExistence type="predicted"/>
<evidence type="ECO:0000256" key="2">
    <source>
        <dbReference type="SAM" id="Phobius"/>
    </source>
</evidence>
<dbReference type="KEGG" id="broo:brsh051_11570"/>
<organism evidence="3 4">
    <name type="scientific">Brooklawnia propionicigenes</name>
    <dbReference type="NCBI Taxonomy" id="3041175"/>
    <lineage>
        <taxon>Bacteria</taxon>
        <taxon>Bacillati</taxon>
        <taxon>Actinomycetota</taxon>
        <taxon>Actinomycetes</taxon>
        <taxon>Propionibacteriales</taxon>
        <taxon>Propionibacteriaceae</taxon>
        <taxon>Brooklawnia</taxon>
    </lineage>
</organism>
<name>A0AAN0K6H7_9ACTN</name>
<keyword evidence="2" id="KW-0472">Membrane</keyword>
<feature type="compositionally biased region" description="Polar residues" evidence="1">
    <location>
        <begin position="82"/>
        <end position="91"/>
    </location>
</feature>
<protein>
    <submittedName>
        <fullName evidence="3">Uncharacterized protein</fullName>
    </submittedName>
</protein>
<sequence>MTYSPGPDYSPGPGGQPPSGYGSPQVPAWQPGGPGGPSSGGTGRGPEHDRTRIALIGTLIGVALAVVVGAIMLFRPTGGQVTGTPSVASVSPTAQTTSEPTVTVTVTLPPTTAASAPPTTSPAPTTTSAAPTPSAQLAWPPDGTSLCDDSTAVNQVTSCAFAGVMHNVWVTFGPGTYLVDSPTTGQTYTMSCETAAPGVGRCFGGNNALVYVRS</sequence>
<feature type="compositionally biased region" description="Gly residues" evidence="1">
    <location>
        <begin position="32"/>
        <end position="44"/>
    </location>
</feature>
<evidence type="ECO:0000256" key="1">
    <source>
        <dbReference type="SAM" id="MobiDB-lite"/>
    </source>
</evidence>
<keyword evidence="2" id="KW-1133">Transmembrane helix</keyword>
<keyword evidence="2" id="KW-0812">Transmembrane</keyword>
<dbReference type="RefSeq" id="WP_286268201.1">
    <property type="nucleotide sequence ID" value="NZ_AP028056.1"/>
</dbReference>
<dbReference type="Proteomes" id="UP001431656">
    <property type="component" value="Chromosome"/>
</dbReference>
<evidence type="ECO:0000313" key="3">
    <source>
        <dbReference type="EMBL" id="BEH01876.1"/>
    </source>
</evidence>
<keyword evidence="4" id="KW-1185">Reference proteome</keyword>
<dbReference type="AlphaFoldDB" id="A0AAN0K6H7"/>
<feature type="region of interest" description="Disordered" evidence="1">
    <location>
        <begin position="78"/>
        <end position="136"/>
    </location>
</feature>
<evidence type="ECO:0000313" key="4">
    <source>
        <dbReference type="Proteomes" id="UP001431656"/>
    </source>
</evidence>
<feature type="compositionally biased region" description="Low complexity" evidence="1">
    <location>
        <begin position="92"/>
        <end position="135"/>
    </location>
</feature>
<dbReference type="EMBL" id="AP028056">
    <property type="protein sequence ID" value="BEH01876.1"/>
    <property type="molecule type" value="Genomic_DNA"/>
</dbReference>
<accession>A0AAN0K6H7</accession>
<feature type="transmembrane region" description="Helical" evidence="2">
    <location>
        <begin position="53"/>
        <end position="74"/>
    </location>
</feature>
<feature type="region of interest" description="Disordered" evidence="1">
    <location>
        <begin position="1"/>
        <end position="48"/>
    </location>
</feature>
<reference evidence="3" key="1">
    <citation type="journal article" date="2024" name="Int. J. Syst. Evol. Microbiol.">
        <title>Brooklawnia propionicigenes sp. nov., a facultatively anaerobic, propionate-producing bacterium isolated from a methanogenic reactor treating waste from cattle farms.</title>
        <authorList>
            <person name="Akita Y."/>
            <person name="Ueki A."/>
            <person name="Tonouchi A."/>
            <person name="Sugawara Y."/>
            <person name="Honma S."/>
            <person name="Kaku N."/>
            <person name="Ueki K."/>
        </authorList>
    </citation>
    <scope>NUCLEOTIDE SEQUENCE</scope>
    <source>
        <strain evidence="3">SH051</strain>
    </source>
</reference>